<keyword evidence="10" id="KW-0539">Nucleus</keyword>
<feature type="repeat" description="WD" evidence="11">
    <location>
        <begin position="691"/>
        <end position="732"/>
    </location>
</feature>
<dbReference type="Pfam" id="PF00400">
    <property type="entry name" value="WD40"/>
    <property type="match status" value="8"/>
</dbReference>
<sequence>MKLDEIYHSSNVNRTPKCMSLNGDFMLYGSSNAIVQAKIGNKSINVVSVISGGHSERVNCVKWIDESRFVSGSSDGSIVLWERVGDEKTFKIMSSLKNHSKSVTSISVLLLPSDGSILIASTSGDSTLKVSHIVPSNNADENPEVVFSLDFHTGYALDVKLGNLFYEEGKSVPCLLYSRDDSKIYLHSWFSSKTTFEKDPAHVMKGHEDWIQGIDIFSDDKSLNLIATSGQDGFIRIWNICVKEGEIVKDDGKIKQKPEDNVKVDKNEGKDVHGDPSTNKDLFNLDENEYDLTLEDKVALKMEEIIIKCGDEQIQFTLSLETILYGHEDKVYEIHWGKSKSTPTLLSCSLDKTMLIWEAPQIGSEDNIWIEKMRVGEIGGNTLGFLGCQFGRDGEHIIGYSFNGALHYWYEEDNRWNPGVAAGGHFGPVEDIGWEQNGSYLLSVSSDQTTRIHAPWQSSFGVQWHEIARPNVHGHDLSCLAVLSDHSFVLGAEEKVVRAFQATRNFLVNLSLITKKNLDRSEISRFAQGASVPSLGLSNKAVFEGSSSVPENEDTKHVKDQFPEFYFVDSSYSDPPPEETLIQNTLWPEIRKLYAHGYEIFRLASNSSGSLVASVCKAKQAEHASIILWNTTDWSLKQKLEHHGLTVTAMDFSPCDRYLLSGSRDRSWALFEKSEGGSFTPISSPSVKGKGYPHQRLIWSVGFSRDSKYFFTTSRDKKIAVWKVLSEKKAVELVTILLMEDSVTSGVFVPHEGEDYEIAVGLENGKVSLLSFSNNELKIEYTCHPHHKTVKKLVMSSNGLLASCSSDKSVKIYNIKNI</sequence>
<dbReference type="EMBL" id="HACA01004572">
    <property type="protein sequence ID" value="CDW21933.1"/>
    <property type="molecule type" value="Transcribed_RNA"/>
</dbReference>
<name>A0A0K2T7G3_LEPSM</name>
<feature type="repeat" description="WD" evidence="11">
    <location>
        <begin position="51"/>
        <end position="82"/>
    </location>
</feature>
<evidence type="ECO:0000256" key="10">
    <source>
        <dbReference type="ARBA" id="ARBA00023242"/>
    </source>
</evidence>
<evidence type="ECO:0000256" key="2">
    <source>
        <dbReference type="ARBA" id="ARBA00004496"/>
    </source>
</evidence>
<reference evidence="13" key="1">
    <citation type="submission" date="2014-05" db="EMBL/GenBank/DDBJ databases">
        <authorList>
            <person name="Chronopoulou M."/>
        </authorList>
    </citation>
    <scope>NUCLEOTIDE SEQUENCE</scope>
    <source>
        <tissue evidence="13">Whole organism</tissue>
    </source>
</reference>
<keyword evidence="9" id="KW-0677">Repeat</keyword>
<proteinExistence type="inferred from homology"/>
<dbReference type="InterPro" id="IPR037289">
    <property type="entry name" value="Elp2"/>
</dbReference>
<comment type="pathway">
    <text evidence="3">tRNA modification; 5-methoxycarbonylmethyl-2-thiouridine-tRNA biosynthesis.</text>
</comment>
<dbReference type="PROSITE" id="PS00678">
    <property type="entry name" value="WD_REPEATS_1"/>
    <property type="match status" value="1"/>
</dbReference>
<evidence type="ECO:0000256" key="11">
    <source>
        <dbReference type="PROSITE-ProRule" id="PRU00221"/>
    </source>
</evidence>
<dbReference type="SUPFAM" id="SSF50978">
    <property type="entry name" value="WD40 repeat-like"/>
    <property type="match status" value="2"/>
</dbReference>
<dbReference type="PANTHER" id="PTHR44111:SF1">
    <property type="entry name" value="ELONGATOR COMPLEX PROTEIN 2"/>
    <property type="match status" value="1"/>
</dbReference>
<evidence type="ECO:0000256" key="3">
    <source>
        <dbReference type="ARBA" id="ARBA00005043"/>
    </source>
</evidence>
<dbReference type="OrthoDB" id="6379010at2759"/>
<dbReference type="GO" id="GO:0002098">
    <property type="term" value="P:tRNA wobble uridine modification"/>
    <property type="evidence" value="ECO:0007669"/>
    <property type="project" value="InterPro"/>
</dbReference>
<comment type="similarity">
    <text evidence="4">Belongs to the WD repeat ELP2 family.</text>
</comment>
<evidence type="ECO:0000256" key="12">
    <source>
        <dbReference type="SAM" id="MobiDB-lite"/>
    </source>
</evidence>
<comment type="subcellular location">
    <subcellularLocation>
        <location evidence="2">Cytoplasm</location>
    </subcellularLocation>
    <subcellularLocation>
        <location evidence="1">Nucleus</location>
    </subcellularLocation>
</comment>
<keyword evidence="7 11" id="KW-0853">WD repeat</keyword>
<feature type="compositionally biased region" description="Basic and acidic residues" evidence="12">
    <location>
        <begin position="258"/>
        <end position="274"/>
    </location>
</feature>
<evidence type="ECO:0000256" key="7">
    <source>
        <dbReference type="ARBA" id="ARBA00022574"/>
    </source>
</evidence>
<dbReference type="InterPro" id="IPR001680">
    <property type="entry name" value="WD40_rpt"/>
</dbReference>
<dbReference type="PANTHER" id="PTHR44111">
    <property type="entry name" value="ELONGATOR COMPLEX PROTEIN 2"/>
    <property type="match status" value="1"/>
</dbReference>
<keyword evidence="8" id="KW-0819">tRNA processing</keyword>
<dbReference type="GO" id="GO:0033588">
    <property type="term" value="C:elongator holoenzyme complex"/>
    <property type="evidence" value="ECO:0007669"/>
    <property type="project" value="InterPro"/>
</dbReference>
<keyword evidence="6" id="KW-0963">Cytoplasm</keyword>
<dbReference type="InterPro" id="IPR015943">
    <property type="entry name" value="WD40/YVTN_repeat-like_dom_sf"/>
</dbReference>
<feature type="repeat" description="WD" evidence="11">
    <location>
        <begin position="324"/>
        <end position="358"/>
    </location>
</feature>
<dbReference type="GO" id="GO:0005737">
    <property type="term" value="C:cytoplasm"/>
    <property type="evidence" value="ECO:0007669"/>
    <property type="project" value="UniProtKB-SubCell"/>
</dbReference>
<feature type="region of interest" description="Disordered" evidence="12">
    <location>
        <begin position="258"/>
        <end position="280"/>
    </location>
</feature>
<evidence type="ECO:0000256" key="4">
    <source>
        <dbReference type="ARBA" id="ARBA00005881"/>
    </source>
</evidence>
<dbReference type="PROSITE" id="PS50294">
    <property type="entry name" value="WD_REPEATS_REGION"/>
    <property type="match status" value="2"/>
</dbReference>
<dbReference type="InterPro" id="IPR019775">
    <property type="entry name" value="WD40_repeat_CS"/>
</dbReference>
<evidence type="ECO:0000313" key="13">
    <source>
        <dbReference type="EMBL" id="CDW21933.1"/>
    </source>
</evidence>
<organism evidence="13">
    <name type="scientific">Lepeophtheirus salmonis</name>
    <name type="common">Salmon louse</name>
    <name type="synonym">Caligus salmonis</name>
    <dbReference type="NCBI Taxonomy" id="72036"/>
    <lineage>
        <taxon>Eukaryota</taxon>
        <taxon>Metazoa</taxon>
        <taxon>Ecdysozoa</taxon>
        <taxon>Arthropoda</taxon>
        <taxon>Crustacea</taxon>
        <taxon>Multicrustacea</taxon>
        <taxon>Hexanauplia</taxon>
        <taxon>Copepoda</taxon>
        <taxon>Siphonostomatoida</taxon>
        <taxon>Caligidae</taxon>
        <taxon>Lepeophtheirus</taxon>
    </lineage>
</organism>
<protein>
    <recommendedName>
        <fullName evidence="5">Elongator complex protein 2</fullName>
    </recommendedName>
</protein>
<dbReference type="FunFam" id="2.130.10.10:FF:000400">
    <property type="entry name" value="Elongator acetyltransferase complex subunit 2"/>
    <property type="match status" value="1"/>
</dbReference>
<dbReference type="UniPathway" id="UPA00988"/>
<dbReference type="Gene3D" id="2.130.10.10">
    <property type="entry name" value="YVTN repeat-like/Quinoprotein amine dehydrogenase"/>
    <property type="match status" value="5"/>
</dbReference>
<dbReference type="AlphaFoldDB" id="A0A0K2T7G3"/>
<evidence type="ECO:0000256" key="6">
    <source>
        <dbReference type="ARBA" id="ARBA00022490"/>
    </source>
</evidence>
<dbReference type="SMART" id="SM00320">
    <property type="entry name" value="WD40"/>
    <property type="match status" value="11"/>
</dbReference>
<evidence type="ECO:0000256" key="8">
    <source>
        <dbReference type="ARBA" id="ARBA00022694"/>
    </source>
</evidence>
<dbReference type="PROSITE" id="PS50082">
    <property type="entry name" value="WD_REPEATS_2"/>
    <property type="match status" value="4"/>
</dbReference>
<accession>A0A0K2T7G3</accession>
<dbReference type="GO" id="GO:0005634">
    <property type="term" value="C:nucleus"/>
    <property type="evidence" value="ECO:0007669"/>
    <property type="project" value="UniProtKB-SubCell"/>
</dbReference>
<evidence type="ECO:0000256" key="1">
    <source>
        <dbReference type="ARBA" id="ARBA00004123"/>
    </source>
</evidence>
<evidence type="ECO:0000256" key="5">
    <source>
        <dbReference type="ARBA" id="ARBA00020267"/>
    </source>
</evidence>
<feature type="repeat" description="WD" evidence="11">
    <location>
        <begin position="204"/>
        <end position="240"/>
    </location>
</feature>
<dbReference type="InterPro" id="IPR036322">
    <property type="entry name" value="WD40_repeat_dom_sf"/>
</dbReference>
<evidence type="ECO:0000256" key="9">
    <source>
        <dbReference type="ARBA" id="ARBA00022737"/>
    </source>
</evidence>